<dbReference type="PANTHER" id="PTHR31267">
    <property type="entry name" value="DENTIN SIALOPHOSPHOPROTEIN-LIKE PROTEIN"/>
    <property type="match status" value="1"/>
</dbReference>
<name>A0A6P5G7B7_ANACO</name>
<reference evidence="3 4" key="2">
    <citation type="submission" date="2025-04" db="UniProtKB">
        <authorList>
            <consortium name="RefSeq"/>
        </authorList>
    </citation>
    <scope>IDENTIFICATION</scope>
    <source>
        <tissue evidence="3 4">Leaf</tissue>
    </source>
</reference>
<feature type="compositionally biased region" description="Polar residues" evidence="1">
    <location>
        <begin position="1286"/>
        <end position="1303"/>
    </location>
</feature>
<evidence type="ECO:0000313" key="4">
    <source>
        <dbReference type="RefSeq" id="XP_020103702.1"/>
    </source>
</evidence>
<feature type="region of interest" description="Disordered" evidence="1">
    <location>
        <begin position="748"/>
        <end position="780"/>
    </location>
</feature>
<evidence type="ECO:0000256" key="1">
    <source>
        <dbReference type="SAM" id="MobiDB-lite"/>
    </source>
</evidence>
<evidence type="ECO:0000313" key="3">
    <source>
        <dbReference type="RefSeq" id="XP_020103695.1"/>
    </source>
</evidence>
<feature type="region of interest" description="Disordered" evidence="1">
    <location>
        <begin position="423"/>
        <end position="453"/>
    </location>
</feature>
<dbReference type="Gramene" id="Aco012405.1.mrna1">
    <property type="protein sequence ID" value="Aco012405.1.mrna1"/>
    <property type="gene ID" value="Aco012405.1.path1"/>
</dbReference>
<reference evidence="2" key="1">
    <citation type="journal article" date="2015" name="Nat. Genet.">
        <title>The pineapple genome and the evolution of CAM photosynthesis.</title>
        <authorList>
            <person name="Ming R."/>
            <person name="VanBuren R."/>
            <person name="Wai C.M."/>
            <person name="Tang H."/>
            <person name="Schatz M.C."/>
            <person name="Bowers J.E."/>
            <person name="Lyons E."/>
            <person name="Wang M.L."/>
            <person name="Chen J."/>
            <person name="Biggers E."/>
            <person name="Zhang J."/>
            <person name="Huang L."/>
            <person name="Zhang L."/>
            <person name="Miao W."/>
            <person name="Zhang J."/>
            <person name="Ye Z."/>
            <person name="Miao C."/>
            <person name="Lin Z."/>
            <person name="Wang H."/>
            <person name="Zhou H."/>
            <person name="Yim W.C."/>
            <person name="Priest H.D."/>
            <person name="Zheng C."/>
            <person name="Woodhouse M."/>
            <person name="Edger P.P."/>
            <person name="Guyot R."/>
            <person name="Guo H.B."/>
            <person name="Guo H."/>
            <person name="Zheng G."/>
            <person name="Singh R."/>
            <person name="Sharma A."/>
            <person name="Min X."/>
            <person name="Zheng Y."/>
            <person name="Lee H."/>
            <person name="Gurtowski J."/>
            <person name="Sedlazeck F.J."/>
            <person name="Harkess A."/>
            <person name="McKain M.R."/>
            <person name="Liao Z."/>
            <person name="Fang J."/>
            <person name="Liu J."/>
            <person name="Zhang X."/>
            <person name="Zhang Q."/>
            <person name="Hu W."/>
            <person name="Qin Y."/>
            <person name="Wang K."/>
            <person name="Chen L.Y."/>
            <person name="Shirley N."/>
            <person name="Lin Y.R."/>
            <person name="Liu L.Y."/>
            <person name="Hernandez A.G."/>
            <person name="Wright C.L."/>
            <person name="Bulone V."/>
            <person name="Tuskan G.A."/>
            <person name="Heath K."/>
            <person name="Zee F."/>
            <person name="Moore P.H."/>
            <person name="Sunkar R."/>
            <person name="Leebens-Mack J.H."/>
            <person name="Mockler T."/>
            <person name="Bennetzen J.L."/>
            <person name="Freeling M."/>
            <person name="Sankoff D."/>
            <person name="Paterson A.H."/>
            <person name="Zhu X."/>
            <person name="Yang X."/>
            <person name="Smith J.A."/>
            <person name="Cushman J.C."/>
            <person name="Paull R.E."/>
            <person name="Yu Q."/>
        </authorList>
    </citation>
    <scope>NUCLEOTIDE SEQUENCE [LARGE SCALE GENOMIC DNA]</scope>
    <source>
        <strain evidence="2">cv. F153</strain>
    </source>
</reference>
<feature type="region of interest" description="Disordered" evidence="1">
    <location>
        <begin position="338"/>
        <end position="369"/>
    </location>
</feature>
<dbReference type="GeneID" id="109720789"/>
<protein>
    <submittedName>
        <fullName evidence="3 4">Uncharacterized protein LOC109720789</fullName>
    </submittedName>
</protein>
<feature type="compositionally biased region" description="Polar residues" evidence="1">
    <location>
        <begin position="705"/>
        <end position="717"/>
    </location>
</feature>
<feature type="compositionally biased region" description="Polar residues" evidence="1">
    <location>
        <begin position="437"/>
        <end position="453"/>
    </location>
</feature>
<organism evidence="4">
    <name type="scientific">Ananas comosus</name>
    <name type="common">Pineapple</name>
    <name type="synonym">Ananas ananas</name>
    <dbReference type="NCBI Taxonomy" id="4615"/>
    <lineage>
        <taxon>Eukaryota</taxon>
        <taxon>Viridiplantae</taxon>
        <taxon>Streptophyta</taxon>
        <taxon>Embryophyta</taxon>
        <taxon>Tracheophyta</taxon>
        <taxon>Spermatophyta</taxon>
        <taxon>Magnoliopsida</taxon>
        <taxon>Liliopsida</taxon>
        <taxon>Poales</taxon>
        <taxon>Bromeliaceae</taxon>
        <taxon>Bromelioideae</taxon>
        <taxon>Ananas</taxon>
    </lineage>
</organism>
<gene>
    <name evidence="3 4" type="primary">LOC109720789</name>
</gene>
<accession>A0A6P5G7B7</accession>
<dbReference type="PANTHER" id="PTHR31267:SF2">
    <property type="entry name" value="EXPRESSED PROTEIN"/>
    <property type="match status" value="1"/>
</dbReference>
<feature type="region of interest" description="Disordered" evidence="1">
    <location>
        <begin position="1286"/>
        <end position="1305"/>
    </location>
</feature>
<feature type="compositionally biased region" description="Polar residues" evidence="1">
    <location>
        <begin position="288"/>
        <end position="302"/>
    </location>
</feature>
<dbReference type="RefSeq" id="XP_020103695.1">
    <property type="nucleotide sequence ID" value="XM_020248106.1"/>
</dbReference>
<feature type="region of interest" description="Disordered" evidence="1">
    <location>
        <begin position="288"/>
        <end position="316"/>
    </location>
</feature>
<feature type="region of interest" description="Disordered" evidence="1">
    <location>
        <begin position="608"/>
        <end position="651"/>
    </location>
</feature>
<keyword evidence="2" id="KW-1185">Reference proteome</keyword>
<sequence>MQLWQQQLMYKQLQQIQRQQQLQLPHHGVQQQNSLGQFHSTTKPPTLDHFPTMPNEMAITDTPSYMWPNNTVGGNSKLPHNSQMFFADSMNQVQFGGSPATDNFANGVMFPNNQFVDMSSNPSNSFHNERNFLQQGYMQEGNTNSMHSFQEKGFQDSAPLQSYINSDTTGNFQQVNQSEWSGSPHEKLTTQMGPAGGMTSLDPTEEKLLFGSDDDNTWKASLGSSTGVCSQGNSFNNDCFNALPSLNSGSWSALMQEALQESSSDNGLQEQWSGVNLQNTEQSIINHSSIPNDNEKQPTTWNDHFRPESHSGSAGLQFSSQSMQGVWVSRQKMPFDSVSRQSNDKLVGGNSNRSPVTGGNTASKLSDNDSSIWKATMPARNNLMQYEDRNAVVMNSNTLQAVEEPNQKVHSKPQNYYGNHFVGNSSVVPSDAEDLGRNQNQPTQKSFSPSTQHNMGSHMLQNHLVGSVVTNTTTNQPFYSQGMPHSVDGGSNNLGKRYVGHSKVAAGVASNNSLDFAERTIPAEERRAIPRSDLIGSIFDGSAALYSQNKTVQASQNMPGLLQKMDQSINSNAVSTFHVPKPATAGDAASDGQLNQPFSLQNFGLRLAPPSQRQPISGHTAHQTSLNDFSGKDGQFPQGDEDQAQETSTNSFQSLHATQGAYQRANVDNKSSVPGQPYKETSCSQNKVDSPTITPSDPSCRHQKQSPSSTGHESNSKYPGFPFGIQNNANTSRALENSESHSAEIDNNRQWNAGFPQNRSDQQVDNRSGSQPPISGISQQAGLPTMFKNVWTNLSAQRIAGLQPNKLTPDVLQVLILANNTRQANLWGLPKVNDFGKKGENASSDIGTSSSNALNQENRQVMGHFEMQPSSEKVAVVLKKGIASQGQEALQKHLTYQNPDQNDYSLLRQMHAMRSTDVEPSDRFGKRLKGAEFGSDTSLIDQRQNSVVKASVDNKLAGNLHDAYPSEVKMLSFASSNNEDNGVNVSSQLSGREASSPDMHIARFQNSVHSFNPGPASHSVEGSEHPKISPQIDPSWFEQHGIYRNGHTLAMQYNLPKVSGSLNTNILAEKKLNSGQFGIIEPGMVSAIVPTRPKKRKAATPEPLSWHKVIEGSQGQISIRMAELNWARAANRLIEKVEDEAEMLEDGPLISPPRKRLILTTQLMQHLLPAAPGVFLKAEAASAYENVTYSVAKLALGDACNLISCSRSYSCVQQNNEHDSSETEKNAKKVEGNFLSRVVEEIIGRTKKLENDFIRLDKRTSLLDVRLECQDLERFSMVNRLGKFHGQSQSEKIDGSSTSTTAPRKTLPQRYVTGFSVSGNIPEGMLCFSL</sequence>
<feature type="region of interest" description="Disordered" evidence="1">
    <location>
        <begin position="664"/>
        <end position="728"/>
    </location>
</feature>
<dbReference type="OrthoDB" id="1926238at2759"/>
<feature type="compositionally biased region" description="Polar residues" evidence="1">
    <location>
        <begin position="349"/>
        <end position="369"/>
    </location>
</feature>
<feature type="compositionally biased region" description="Polar residues" evidence="1">
    <location>
        <begin position="664"/>
        <end position="697"/>
    </location>
</feature>
<proteinExistence type="predicted"/>
<dbReference type="RefSeq" id="XP_020103702.1">
    <property type="nucleotide sequence ID" value="XM_020248113.1"/>
</dbReference>
<evidence type="ECO:0000313" key="2">
    <source>
        <dbReference type="Proteomes" id="UP000515123"/>
    </source>
</evidence>
<dbReference type="Proteomes" id="UP000515123">
    <property type="component" value="Linkage group 1"/>
</dbReference>
<feature type="compositionally biased region" description="Polar residues" evidence="1">
    <location>
        <begin position="611"/>
        <end position="628"/>
    </location>
</feature>